<dbReference type="Proteomes" id="UP000482960">
    <property type="component" value="Unassembled WGS sequence"/>
</dbReference>
<proteinExistence type="predicted"/>
<evidence type="ECO:0000313" key="1">
    <source>
        <dbReference type="EMBL" id="GFJ88066.1"/>
    </source>
</evidence>
<dbReference type="AlphaFoldDB" id="A0A6V8L1S8"/>
<keyword evidence="2" id="KW-1185">Reference proteome</keyword>
<accession>A0A6V8L1S8</accession>
<organism evidence="1 2">
    <name type="scientific">Phytohabitans rumicis</name>
    <dbReference type="NCBI Taxonomy" id="1076125"/>
    <lineage>
        <taxon>Bacteria</taxon>
        <taxon>Bacillati</taxon>
        <taxon>Actinomycetota</taxon>
        <taxon>Actinomycetes</taxon>
        <taxon>Micromonosporales</taxon>
        <taxon>Micromonosporaceae</taxon>
    </lineage>
</organism>
<name>A0A6V8L1S8_9ACTN</name>
<reference evidence="1 2" key="1">
    <citation type="submission" date="2020-03" db="EMBL/GenBank/DDBJ databases">
        <title>Whole genome shotgun sequence of Phytohabitans rumicis NBRC 108638.</title>
        <authorList>
            <person name="Komaki H."/>
            <person name="Tamura T."/>
        </authorList>
    </citation>
    <scope>NUCLEOTIDE SEQUENCE [LARGE SCALE GENOMIC DNA]</scope>
    <source>
        <strain evidence="1 2">NBRC 108638</strain>
    </source>
</reference>
<evidence type="ECO:0000313" key="2">
    <source>
        <dbReference type="Proteomes" id="UP000482960"/>
    </source>
</evidence>
<dbReference type="RefSeq" id="WP_173075293.1">
    <property type="nucleotide sequence ID" value="NZ_BLPG01000001.1"/>
</dbReference>
<sequence>MVAAETVTVAEAEYVQAVSSTDTFTDRPVTSAAGGVASVVPVWPPPPPPLGAVDVPPVGVVPATGSVARPPIGRSASSGAVENVVETTSGRSARRAPGGAVAEPVPGGAGCWIAASARPIPGPDPPPMLATAAASGTSRAALAVTMATRRRDGPRELLSVAMVGAATGHGGVATARYGMYARREFIGTR</sequence>
<reference evidence="1 2" key="2">
    <citation type="submission" date="2020-03" db="EMBL/GenBank/DDBJ databases">
        <authorList>
            <person name="Ichikawa N."/>
            <person name="Kimura A."/>
            <person name="Kitahashi Y."/>
            <person name="Uohara A."/>
        </authorList>
    </citation>
    <scope>NUCLEOTIDE SEQUENCE [LARGE SCALE GENOMIC DNA]</scope>
    <source>
        <strain evidence="1 2">NBRC 108638</strain>
    </source>
</reference>
<gene>
    <name evidence="1" type="ORF">Prum_017080</name>
</gene>
<protein>
    <submittedName>
        <fullName evidence="1">Uncharacterized protein</fullName>
    </submittedName>
</protein>
<comment type="caution">
    <text evidence="1">The sequence shown here is derived from an EMBL/GenBank/DDBJ whole genome shotgun (WGS) entry which is preliminary data.</text>
</comment>
<dbReference type="EMBL" id="BLPG01000001">
    <property type="protein sequence ID" value="GFJ88066.1"/>
    <property type="molecule type" value="Genomic_DNA"/>
</dbReference>